<dbReference type="GO" id="GO:0090657">
    <property type="term" value="P:telomeric loop disassembly"/>
    <property type="evidence" value="ECO:0007669"/>
    <property type="project" value="TreeGrafter"/>
</dbReference>
<evidence type="ECO:0000256" key="3">
    <source>
        <dbReference type="ARBA" id="ARBA00022723"/>
    </source>
</evidence>
<dbReference type="InterPro" id="IPR057498">
    <property type="entry name" value="Rtel1_ARCH"/>
</dbReference>
<dbReference type="GO" id="GO:1904430">
    <property type="term" value="P:negative regulation of t-circle formation"/>
    <property type="evidence" value="ECO:0007669"/>
    <property type="project" value="TreeGrafter"/>
</dbReference>
<evidence type="ECO:0000256" key="16">
    <source>
        <dbReference type="ARBA" id="ARBA00073810"/>
    </source>
</evidence>
<dbReference type="GO" id="GO:0003677">
    <property type="term" value="F:DNA binding"/>
    <property type="evidence" value="ECO:0007669"/>
    <property type="project" value="UniProtKB-KW"/>
</dbReference>
<dbReference type="PANTHER" id="PTHR11472:SF34">
    <property type="entry name" value="REGULATOR OF TELOMERE ELONGATION HELICASE 1"/>
    <property type="match status" value="1"/>
</dbReference>
<evidence type="ECO:0000313" key="19">
    <source>
        <dbReference type="EnsemblMetazoa" id="XP_019850992.1"/>
    </source>
</evidence>
<keyword evidence="13" id="KW-0413">Isomerase</keyword>
<evidence type="ECO:0000256" key="6">
    <source>
        <dbReference type="ARBA" id="ARBA00022801"/>
    </source>
</evidence>
<keyword evidence="9" id="KW-0408">Iron</keyword>
<keyword evidence="17" id="KW-0175">Coiled coil</keyword>
<dbReference type="InterPro" id="IPR045028">
    <property type="entry name" value="DinG/Rad3-like"/>
</dbReference>
<accession>A0AAN0J2N4</accession>
<dbReference type="GO" id="GO:0005524">
    <property type="term" value="F:ATP binding"/>
    <property type="evidence" value="ECO:0007669"/>
    <property type="project" value="UniProtKB-KW"/>
</dbReference>
<keyword evidence="5" id="KW-0227">DNA damage</keyword>
<dbReference type="GO" id="GO:0006281">
    <property type="term" value="P:DNA repair"/>
    <property type="evidence" value="ECO:0007669"/>
    <property type="project" value="UniProtKB-KW"/>
</dbReference>
<evidence type="ECO:0000256" key="4">
    <source>
        <dbReference type="ARBA" id="ARBA00022741"/>
    </source>
</evidence>
<evidence type="ECO:0000256" key="11">
    <source>
        <dbReference type="ARBA" id="ARBA00023125"/>
    </source>
</evidence>
<dbReference type="AlphaFoldDB" id="A0AAN0J2N4"/>
<keyword evidence="10" id="KW-0411">Iron-sulfur</keyword>
<reference evidence="20" key="1">
    <citation type="journal article" date="2010" name="Nature">
        <title>The Amphimedon queenslandica genome and the evolution of animal complexity.</title>
        <authorList>
            <person name="Srivastava M."/>
            <person name="Simakov O."/>
            <person name="Chapman J."/>
            <person name="Fahey B."/>
            <person name="Gauthier M.E."/>
            <person name="Mitros T."/>
            <person name="Richards G.S."/>
            <person name="Conaco C."/>
            <person name="Dacre M."/>
            <person name="Hellsten U."/>
            <person name="Larroux C."/>
            <person name="Putnam N.H."/>
            <person name="Stanke M."/>
            <person name="Adamska M."/>
            <person name="Darling A."/>
            <person name="Degnan S.M."/>
            <person name="Oakley T.H."/>
            <person name="Plachetzki D.C."/>
            <person name="Zhai Y."/>
            <person name="Adamski M."/>
            <person name="Calcino A."/>
            <person name="Cummins S.F."/>
            <person name="Goodstein D.M."/>
            <person name="Harris C."/>
            <person name="Jackson D.J."/>
            <person name="Leys S.P."/>
            <person name="Shu S."/>
            <person name="Woodcroft B.J."/>
            <person name="Vervoort M."/>
            <person name="Kosik K.S."/>
            <person name="Manning G."/>
            <person name="Degnan B.M."/>
            <person name="Rokhsar D.S."/>
        </authorList>
    </citation>
    <scope>NUCLEOTIDE SEQUENCE [LARGE SCALE GENOMIC DNA]</scope>
</reference>
<dbReference type="GO" id="GO:0016818">
    <property type="term" value="F:hydrolase activity, acting on acid anhydrides, in phosphorus-containing anhydrides"/>
    <property type="evidence" value="ECO:0007669"/>
    <property type="project" value="InterPro"/>
</dbReference>
<evidence type="ECO:0000256" key="2">
    <source>
        <dbReference type="ARBA" id="ARBA00022485"/>
    </source>
</evidence>
<keyword evidence="6" id="KW-0378">Hydrolase</keyword>
<dbReference type="GO" id="GO:0046872">
    <property type="term" value="F:metal ion binding"/>
    <property type="evidence" value="ECO:0007669"/>
    <property type="project" value="UniProtKB-KW"/>
</dbReference>
<evidence type="ECO:0000256" key="1">
    <source>
        <dbReference type="ARBA" id="ARBA00004123"/>
    </source>
</evidence>
<evidence type="ECO:0000313" key="20">
    <source>
        <dbReference type="Proteomes" id="UP000007879"/>
    </source>
</evidence>
<dbReference type="InterPro" id="IPR013020">
    <property type="entry name" value="Rad3/Chl1-like"/>
</dbReference>
<dbReference type="Pfam" id="PF06733">
    <property type="entry name" value="DEAD_2"/>
    <property type="match status" value="1"/>
</dbReference>
<protein>
    <recommendedName>
        <fullName evidence="16">Regulator of telomere elongation helicase 1 homolog</fullName>
    </recommendedName>
</protein>
<evidence type="ECO:0000256" key="14">
    <source>
        <dbReference type="ARBA" id="ARBA00023242"/>
    </source>
</evidence>
<evidence type="ECO:0000256" key="7">
    <source>
        <dbReference type="ARBA" id="ARBA00022806"/>
    </source>
</evidence>
<dbReference type="InterPro" id="IPR006555">
    <property type="entry name" value="ATP-dep_Helicase_C"/>
</dbReference>
<keyword evidence="12" id="KW-0234">DNA repair</keyword>
<feature type="coiled-coil region" evidence="17">
    <location>
        <begin position="266"/>
        <end position="311"/>
    </location>
</feature>
<dbReference type="CDD" id="cd17970">
    <property type="entry name" value="DEAHc_FancJ"/>
    <property type="match status" value="1"/>
</dbReference>
<dbReference type="GeneID" id="100637753"/>
<evidence type="ECO:0000256" key="12">
    <source>
        <dbReference type="ARBA" id="ARBA00023204"/>
    </source>
</evidence>
<keyword evidence="2" id="KW-0004">4Fe-4S</keyword>
<keyword evidence="11" id="KW-0238">DNA-binding</keyword>
<evidence type="ECO:0000256" key="15">
    <source>
        <dbReference type="ARBA" id="ARBA00049360"/>
    </source>
</evidence>
<comment type="subcellular location">
    <subcellularLocation>
        <location evidence="1">Nucleus</location>
    </subcellularLocation>
</comment>
<dbReference type="GO" id="GO:0051539">
    <property type="term" value="F:4 iron, 4 sulfur cluster binding"/>
    <property type="evidence" value="ECO:0007669"/>
    <property type="project" value="UniProtKB-KW"/>
</dbReference>
<dbReference type="CDD" id="cd18788">
    <property type="entry name" value="SF2_C_XPD"/>
    <property type="match status" value="1"/>
</dbReference>
<keyword evidence="3" id="KW-0479">Metal-binding</keyword>
<dbReference type="GO" id="GO:0070182">
    <property type="term" value="F:DNA polymerase binding"/>
    <property type="evidence" value="ECO:0007669"/>
    <property type="project" value="TreeGrafter"/>
</dbReference>
<feature type="domain" description="Helicase ATP-binding" evidence="18">
    <location>
        <begin position="13"/>
        <end position="280"/>
    </location>
</feature>
<dbReference type="FunFam" id="3.40.50.300:FF:000431">
    <property type="entry name" value="Regulator of telomere elongation helicase 1"/>
    <property type="match status" value="1"/>
</dbReference>
<comment type="catalytic activity">
    <reaction evidence="15">
        <text>ATP + H2O = ADP + phosphate + H(+)</text>
        <dbReference type="Rhea" id="RHEA:13065"/>
        <dbReference type="ChEBI" id="CHEBI:15377"/>
        <dbReference type="ChEBI" id="CHEBI:15378"/>
        <dbReference type="ChEBI" id="CHEBI:30616"/>
        <dbReference type="ChEBI" id="CHEBI:43474"/>
        <dbReference type="ChEBI" id="CHEBI:456216"/>
    </reaction>
</comment>
<dbReference type="InterPro" id="IPR014013">
    <property type="entry name" value="Helic_SF1/SF2_ATP-bd_DinG/Rad3"/>
</dbReference>
<dbReference type="PANTHER" id="PTHR11472">
    <property type="entry name" value="DNA REPAIR DEAD HELICASE RAD3/XP-D SUBFAMILY MEMBER"/>
    <property type="match status" value="1"/>
</dbReference>
<dbReference type="InterPro" id="IPR006554">
    <property type="entry name" value="Helicase-like_DEXD_c2"/>
</dbReference>
<keyword evidence="20" id="KW-1185">Reference proteome</keyword>
<dbReference type="Pfam" id="PF13307">
    <property type="entry name" value="Helicase_C_2"/>
    <property type="match status" value="1"/>
</dbReference>
<dbReference type="KEGG" id="aqu:100637753"/>
<dbReference type="GO" id="GO:0045910">
    <property type="term" value="P:negative regulation of DNA recombination"/>
    <property type="evidence" value="ECO:0007669"/>
    <property type="project" value="TreeGrafter"/>
</dbReference>
<evidence type="ECO:0000256" key="5">
    <source>
        <dbReference type="ARBA" id="ARBA00022763"/>
    </source>
</evidence>
<dbReference type="Proteomes" id="UP000007879">
    <property type="component" value="Unassembled WGS sequence"/>
</dbReference>
<dbReference type="InterPro" id="IPR010614">
    <property type="entry name" value="RAD3-like_helicase_DEAD"/>
</dbReference>
<dbReference type="RefSeq" id="XP_019850992.1">
    <property type="nucleotide sequence ID" value="XM_019995433.1"/>
</dbReference>
<proteinExistence type="predicted"/>
<keyword evidence="7" id="KW-0347">Helicase</keyword>
<evidence type="ECO:0000256" key="13">
    <source>
        <dbReference type="ARBA" id="ARBA00023235"/>
    </source>
</evidence>
<sequence length="717" mass="81193">MAATMAEQIHVIENVPVSFPFTPYPCQIEYMEKVIKALQNNTNAILESPTGTGKTLSLLCATLSWRQQLPAPVISEWDLQSDSKGPLGGRPKIIYASRTHSQLSQAIHELKSTSYRPKVSIIGSRDQLCINSEVMSKDSNAEKVHACHAKVAAKSCTYYNNVDLKRLSVPEGFIPDIEELVGMGTKNKMCPYYLAREMKTEADLIFMPYNYILDLRTRLVHGINITNTVVILDEAHNIERVCEDSSSFELTSTDIAHCIKDIDYLLKNKYEEAKEYLSELDTQTQNTLKDLANLKELFLCLEDSLDKIELKSENNECVKPGSYIFEFLGKAGITTETHVVLIDQCSQAIASLTSDQSLHRTSTNLQKFLEAIKIVFSGSCPAGMTRERMASLHYRVYIKSDNNKRKKKSDVWTTDNNTDDTCRRLCYWCFNPGYAMTELVRQGVRSVILTSGTLSPLESFTSELQLEFPVSLQGSHVIGKDQVWVGVVSKGPDNVHLNSSYQTRFTPAYMDSLGNTLVNFFRIIPDGVLVFFPSYVVMETLVTHWKEHSNIFMRMEQHKQIFKEPKFKNEFNSVMSAYYEKIGSADKVGGAFFGVCRGKVSEGLDFADNNGRAVIITGLPYPPFAEPKVQLKMEYLKDARSNFNRTELITDKQWYNQQATRAVNQAIGRVIRHKNDYGAIILCDERKLAWFVDVRISLNKAHTCVPQTDQQKKKNIT</sequence>
<dbReference type="GO" id="GO:0010569">
    <property type="term" value="P:regulation of double-strand break repair via homologous recombination"/>
    <property type="evidence" value="ECO:0007669"/>
    <property type="project" value="TreeGrafter"/>
</dbReference>
<dbReference type="GO" id="GO:0003678">
    <property type="term" value="F:DNA helicase activity"/>
    <property type="evidence" value="ECO:0007669"/>
    <property type="project" value="InterPro"/>
</dbReference>
<evidence type="ECO:0000259" key="18">
    <source>
        <dbReference type="PROSITE" id="PS51193"/>
    </source>
</evidence>
<reference evidence="19" key="2">
    <citation type="submission" date="2024-06" db="UniProtKB">
        <authorList>
            <consortium name="EnsemblMetazoa"/>
        </authorList>
    </citation>
    <scope>IDENTIFICATION</scope>
</reference>
<dbReference type="EnsemblMetazoa" id="XM_019995433.1">
    <property type="protein sequence ID" value="XP_019850992.1"/>
    <property type="gene ID" value="LOC100637753"/>
</dbReference>
<dbReference type="Pfam" id="PF23109">
    <property type="entry name" value="ARCH_RTEL1"/>
    <property type="match status" value="1"/>
</dbReference>
<keyword evidence="4" id="KW-0547">Nucleotide-binding</keyword>
<dbReference type="SUPFAM" id="SSF52540">
    <property type="entry name" value="P-loop containing nucleoside triphosphate hydrolases"/>
    <property type="match status" value="1"/>
</dbReference>
<dbReference type="Gene3D" id="3.40.50.300">
    <property type="entry name" value="P-loop containing nucleotide triphosphate hydrolases"/>
    <property type="match status" value="2"/>
</dbReference>
<dbReference type="SMART" id="SM00491">
    <property type="entry name" value="HELICc2"/>
    <property type="match status" value="1"/>
</dbReference>
<evidence type="ECO:0000256" key="10">
    <source>
        <dbReference type="ARBA" id="ARBA00023014"/>
    </source>
</evidence>
<name>A0AAN0J2N4_AMPQE</name>
<keyword evidence="8" id="KW-0067">ATP-binding</keyword>
<dbReference type="InterPro" id="IPR027417">
    <property type="entry name" value="P-loop_NTPase"/>
</dbReference>
<dbReference type="SMART" id="SM00488">
    <property type="entry name" value="DEXDc2"/>
    <property type="match status" value="1"/>
</dbReference>
<keyword evidence="14" id="KW-0539">Nucleus</keyword>
<dbReference type="PROSITE" id="PS51193">
    <property type="entry name" value="HELICASE_ATP_BIND_2"/>
    <property type="match status" value="1"/>
</dbReference>
<evidence type="ECO:0000256" key="8">
    <source>
        <dbReference type="ARBA" id="ARBA00022840"/>
    </source>
</evidence>
<dbReference type="GO" id="GO:0005634">
    <property type="term" value="C:nucleus"/>
    <property type="evidence" value="ECO:0007669"/>
    <property type="project" value="UniProtKB-SubCell"/>
</dbReference>
<organism evidence="19 20">
    <name type="scientific">Amphimedon queenslandica</name>
    <name type="common">Sponge</name>
    <dbReference type="NCBI Taxonomy" id="400682"/>
    <lineage>
        <taxon>Eukaryota</taxon>
        <taxon>Metazoa</taxon>
        <taxon>Porifera</taxon>
        <taxon>Demospongiae</taxon>
        <taxon>Heteroscleromorpha</taxon>
        <taxon>Haplosclerida</taxon>
        <taxon>Niphatidae</taxon>
        <taxon>Amphimedon</taxon>
    </lineage>
</organism>
<evidence type="ECO:0000256" key="17">
    <source>
        <dbReference type="SAM" id="Coils"/>
    </source>
</evidence>
<dbReference type="NCBIfam" id="TIGR00604">
    <property type="entry name" value="rad3"/>
    <property type="match status" value="1"/>
</dbReference>
<evidence type="ECO:0000256" key="9">
    <source>
        <dbReference type="ARBA" id="ARBA00023004"/>
    </source>
</evidence>